<proteinExistence type="predicted"/>
<dbReference type="PANTHER" id="PTHR43190">
    <property type="entry name" value="N-ACETYL-D-GLUCOSAMINE KINASE"/>
    <property type="match status" value="1"/>
</dbReference>
<keyword evidence="2" id="KW-0418">Kinase</keyword>
<gene>
    <name evidence="2" type="ORF">DFP95_102143</name>
</gene>
<dbReference type="InterPro" id="IPR043129">
    <property type="entry name" value="ATPase_NBD"/>
</dbReference>
<feature type="domain" description="ATPase BadF/BadG/BcrA/BcrD type" evidence="1">
    <location>
        <begin position="5"/>
        <end position="300"/>
    </location>
</feature>
<dbReference type="EMBL" id="QRDY01000002">
    <property type="protein sequence ID" value="RED64722.1"/>
    <property type="molecule type" value="Genomic_DNA"/>
</dbReference>
<dbReference type="GO" id="GO:0016301">
    <property type="term" value="F:kinase activity"/>
    <property type="evidence" value="ECO:0007669"/>
    <property type="project" value="UniProtKB-KW"/>
</dbReference>
<dbReference type="Proteomes" id="UP000256869">
    <property type="component" value="Unassembled WGS sequence"/>
</dbReference>
<dbReference type="InterPro" id="IPR002731">
    <property type="entry name" value="ATPase_BadF"/>
</dbReference>
<dbReference type="PANTHER" id="PTHR43190:SF3">
    <property type="entry name" value="N-ACETYL-D-GLUCOSAMINE KINASE"/>
    <property type="match status" value="1"/>
</dbReference>
<dbReference type="AlphaFoldDB" id="A0A3D9ISI6"/>
<sequence>MKYVIGIDGGGTKSLLHMAKLNGNLILELQGGPTNLYAQGNEAVGQALKNLLGQAMEASGETIADCAAICLGSAGADRPEEHRALIGMIQGCGVTGTITITNDAEPVLVAASGKREGIVVISGTGSLAFGLDKTGKRTRVGGWGHLIGDEGSGYDIGMRAIQAAFRSHDGRESPTSLLELILKELEFDRVEQLIPFVYQKAGKQDIAALAKLVNEAYMAGDETAARILTDAINELYQMTRTIIKALEFENKEIALVCNGSVFGRIDYVYREFAKRVTDEFPLIRVVTPKRDAAFGAAQIALLSL</sequence>
<keyword evidence="2" id="KW-0808">Transferase</keyword>
<evidence type="ECO:0000313" key="2">
    <source>
        <dbReference type="EMBL" id="RED64722.1"/>
    </source>
</evidence>
<protein>
    <submittedName>
        <fullName evidence="2">N-acetylglucosamine kinase-like BadF-type ATPase</fullName>
    </submittedName>
</protein>
<name>A0A3D9ISI6_9BACL</name>
<reference evidence="2 3" key="1">
    <citation type="submission" date="2018-07" db="EMBL/GenBank/DDBJ databases">
        <title>Genomic Encyclopedia of Type Strains, Phase III (KMG-III): the genomes of soil and plant-associated and newly described type strains.</title>
        <authorList>
            <person name="Whitman W."/>
        </authorList>
    </citation>
    <scope>NUCLEOTIDE SEQUENCE [LARGE SCALE GENOMIC DNA]</scope>
    <source>
        <strain evidence="2 3">CECT 8236</strain>
    </source>
</reference>
<comment type="caution">
    <text evidence="2">The sequence shown here is derived from an EMBL/GenBank/DDBJ whole genome shotgun (WGS) entry which is preliminary data.</text>
</comment>
<organism evidence="2 3">
    <name type="scientific">Cohnella lupini</name>
    <dbReference type="NCBI Taxonomy" id="1294267"/>
    <lineage>
        <taxon>Bacteria</taxon>
        <taxon>Bacillati</taxon>
        <taxon>Bacillota</taxon>
        <taxon>Bacilli</taxon>
        <taxon>Bacillales</taxon>
        <taxon>Paenibacillaceae</taxon>
        <taxon>Cohnella</taxon>
    </lineage>
</organism>
<evidence type="ECO:0000313" key="3">
    <source>
        <dbReference type="Proteomes" id="UP000256869"/>
    </source>
</evidence>
<dbReference type="OrthoDB" id="9772633at2"/>
<dbReference type="Pfam" id="PF01869">
    <property type="entry name" value="BcrAD_BadFG"/>
    <property type="match status" value="1"/>
</dbReference>
<dbReference type="Gene3D" id="3.30.420.40">
    <property type="match status" value="2"/>
</dbReference>
<evidence type="ECO:0000259" key="1">
    <source>
        <dbReference type="Pfam" id="PF01869"/>
    </source>
</evidence>
<dbReference type="RefSeq" id="WP_115991493.1">
    <property type="nucleotide sequence ID" value="NZ_QRDY01000002.1"/>
</dbReference>
<dbReference type="SUPFAM" id="SSF53067">
    <property type="entry name" value="Actin-like ATPase domain"/>
    <property type="match status" value="2"/>
</dbReference>
<accession>A0A3D9ISI6</accession>
<keyword evidence="3" id="KW-1185">Reference proteome</keyword>
<dbReference type="InterPro" id="IPR052519">
    <property type="entry name" value="Euk-type_GlcNAc_Kinase"/>
</dbReference>